<accession>A0A0C2MN95</accession>
<protein>
    <submittedName>
        <fullName evidence="1">Uncharacterized protein</fullName>
    </submittedName>
</protein>
<keyword evidence="2" id="KW-1185">Reference proteome</keyword>
<organism evidence="1 2">
    <name type="scientific">Thelohanellus kitauei</name>
    <name type="common">Myxosporean</name>
    <dbReference type="NCBI Taxonomy" id="669202"/>
    <lineage>
        <taxon>Eukaryota</taxon>
        <taxon>Metazoa</taxon>
        <taxon>Cnidaria</taxon>
        <taxon>Myxozoa</taxon>
        <taxon>Myxosporea</taxon>
        <taxon>Bivalvulida</taxon>
        <taxon>Platysporina</taxon>
        <taxon>Myxobolidae</taxon>
        <taxon>Thelohanellus</taxon>
    </lineage>
</organism>
<dbReference type="EMBL" id="JWZT01003712">
    <property type="protein sequence ID" value="KII65845.1"/>
    <property type="molecule type" value="Genomic_DNA"/>
</dbReference>
<proteinExistence type="predicted"/>
<sequence length="107" mass="12695">MISWVLFFTGIPRFMGYKASKYDIEACYKIMKPGETVLVGFRFPAFNSIYPPFLYMTIEQINRKRHFRNISKDIRKFQLIFHSVKCSKTMEISNSLIDSYISVSFRL</sequence>
<dbReference type="Proteomes" id="UP000031668">
    <property type="component" value="Unassembled WGS sequence"/>
</dbReference>
<comment type="caution">
    <text evidence="1">The sequence shown here is derived from an EMBL/GenBank/DDBJ whole genome shotgun (WGS) entry which is preliminary data.</text>
</comment>
<evidence type="ECO:0000313" key="2">
    <source>
        <dbReference type="Proteomes" id="UP000031668"/>
    </source>
</evidence>
<reference evidence="1 2" key="1">
    <citation type="journal article" date="2014" name="Genome Biol. Evol.">
        <title>The genome of the myxosporean Thelohanellus kitauei shows adaptations to nutrient acquisition within its fish host.</title>
        <authorList>
            <person name="Yang Y."/>
            <person name="Xiong J."/>
            <person name="Zhou Z."/>
            <person name="Huo F."/>
            <person name="Miao W."/>
            <person name="Ran C."/>
            <person name="Liu Y."/>
            <person name="Zhang J."/>
            <person name="Feng J."/>
            <person name="Wang M."/>
            <person name="Wang M."/>
            <person name="Wang L."/>
            <person name="Yao B."/>
        </authorList>
    </citation>
    <scope>NUCLEOTIDE SEQUENCE [LARGE SCALE GENOMIC DNA]</scope>
    <source>
        <strain evidence="1">Wuqing</strain>
    </source>
</reference>
<gene>
    <name evidence="1" type="ORF">RF11_04118</name>
</gene>
<evidence type="ECO:0000313" key="1">
    <source>
        <dbReference type="EMBL" id="KII65845.1"/>
    </source>
</evidence>
<dbReference type="AlphaFoldDB" id="A0A0C2MN95"/>
<name>A0A0C2MN95_THEKT</name>